<dbReference type="PANTHER" id="PTHR22993:SF9">
    <property type="entry name" value="FORMAMIDOPYRIMIDINE-DNA GLYCOSYLASE"/>
    <property type="match status" value="1"/>
</dbReference>
<evidence type="ECO:0000256" key="10">
    <source>
        <dbReference type="ARBA" id="ARBA00023204"/>
    </source>
</evidence>
<comment type="catalytic activity">
    <reaction evidence="1 15">
        <text>Hydrolysis of DNA containing ring-opened 7-methylguanine residues, releasing 2,6-diamino-4-hydroxy-5-(N-methyl)formamidopyrimidine.</text>
        <dbReference type="EC" id="3.2.2.23"/>
    </reaction>
</comment>
<keyword evidence="7 15" id="KW-0378">Hydrolase</keyword>
<dbReference type="Pfam" id="PF06827">
    <property type="entry name" value="zf-FPG_IleRS"/>
    <property type="match status" value="1"/>
</dbReference>
<dbReference type="SMART" id="SM00898">
    <property type="entry name" value="Fapy_DNA_glyco"/>
    <property type="match status" value="1"/>
</dbReference>
<feature type="active site" description="Proton donor" evidence="15">
    <location>
        <position position="3"/>
    </location>
</feature>
<dbReference type="SUPFAM" id="SSF57716">
    <property type="entry name" value="Glucocorticoid receptor-like (DNA-binding domain)"/>
    <property type="match status" value="1"/>
</dbReference>
<keyword evidence="12 15" id="KW-0511">Multifunctional enzyme</keyword>
<keyword evidence="13 15" id="KW-0326">Glycosidase</keyword>
<dbReference type="GO" id="GO:0003690">
    <property type="term" value="F:double-stranded DNA binding"/>
    <property type="evidence" value="ECO:0007669"/>
    <property type="project" value="UniProtKB-ARBA"/>
</dbReference>
<feature type="active site" description="Schiff-base intermediate with DNA" evidence="15">
    <location>
        <position position="2"/>
    </location>
</feature>
<keyword evidence="10 15" id="KW-0234">DNA repair</keyword>
<dbReference type="InterPro" id="IPR015886">
    <property type="entry name" value="H2TH_FPG"/>
</dbReference>
<evidence type="ECO:0000256" key="2">
    <source>
        <dbReference type="ARBA" id="ARBA00009409"/>
    </source>
</evidence>
<feature type="domain" description="Formamidopyrimidine-DNA glycosylase catalytic" evidence="17">
    <location>
        <begin position="2"/>
        <end position="115"/>
    </location>
</feature>
<keyword evidence="8 15" id="KW-0862">Zinc</keyword>
<evidence type="ECO:0000256" key="1">
    <source>
        <dbReference type="ARBA" id="ARBA00001668"/>
    </source>
</evidence>
<feature type="binding site" evidence="15">
    <location>
        <position position="112"/>
    </location>
    <ligand>
        <name>DNA</name>
        <dbReference type="ChEBI" id="CHEBI:16991"/>
    </ligand>
</feature>
<evidence type="ECO:0000256" key="11">
    <source>
        <dbReference type="ARBA" id="ARBA00023239"/>
    </source>
</evidence>
<proteinExistence type="inferred from homology"/>
<evidence type="ECO:0000256" key="7">
    <source>
        <dbReference type="ARBA" id="ARBA00022801"/>
    </source>
</evidence>
<dbReference type="Pfam" id="PF06831">
    <property type="entry name" value="H2TH"/>
    <property type="match status" value="1"/>
</dbReference>
<dbReference type="SUPFAM" id="SSF81624">
    <property type="entry name" value="N-terminal domain of MutM-like DNA repair proteins"/>
    <property type="match status" value="1"/>
</dbReference>
<dbReference type="Proteomes" id="UP000430222">
    <property type="component" value="Unassembled WGS sequence"/>
</dbReference>
<evidence type="ECO:0000256" key="14">
    <source>
        <dbReference type="ARBA" id="ARBA00044632"/>
    </source>
</evidence>
<feature type="domain" description="FPG-type" evidence="16">
    <location>
        <begin position="240"/>
        <end position="274"/>
    </location>
</feature>
<organism evidence="18 19">
    <name type="scientific">Selenomonas montiformis</name>
    <dbReference type="NCBI Taxonomy" id="2652285"/>
    <lineage>
        <taxon>Bacteria</taxon>
        <taxon>Bacillati</taxon>
        <taxon>Bacillota</taxon>
        <taxon>Negativicutes</taxon>
        <taxon>Selenomonadales</taxon>
        <taxon>Selenomonadaceae</taxon>
        <taxon>Selenomonas</taxon>
    </lineage>
</organism>
<dbReference type="PROSITE" id="PS51066">
    <property type="entry name" value="ZF_FPG_2"/>
    <property type="match status" value="1"/>
</dbReference>
<dbReference type="PANTHER" id="PTHR22993">
    <property type="entry name" value="FORMAMIDOPYRIMIDINE-DNA GLYCOSYLASE"/>
    <property type="match status" value="1"/>
</dbReference>
<protein>
    <recommendedName>
        <fullName evidence="15">Formamidopyrimidine-DNA glycosylase</fullName>
        <shortName evidence="15">Fapy-DNA glycosylase</shortName>
        <ecNumber evidence="15">3.2.2.23</ecNumber>
    </recommendedName>
    <alternativeName>
        <fullName evidence="15">DNA-(apurinic or apyrimidinic site) lyase MutM</fullName>
        <shortName evidence="15">AP lyase MutM</shortName>
        <ecNumber evidence="15">4.2.99.18</ecNumber>
    </alternativeName>
</protein>
<dbReference type="InterPro" id="IPR012319">
    <property type="entry name" value="FPG_cat"/>
</dbReference>
<dbReference type="PROSITE" id="PS01242">
    <property type="entry name" value="ZF_FPG_1"/>
    <property type="match status" value="1"/>
</dbReference>
<name>A0A6I2UYE9_9FIRM</name>
<dbReference type="NCBIfam" id="TIGR00577">
    <property type="entry name" value="fpg"/>
    <property type="match status" value="1"/>
</dbReference>
<keyword evidence="19" id="KW-1185">Reference proteome</keyword>
<evidence type="ECO:0000256" key="5">
    <source>
        <dbReference type="ARBA" id="ARBA00022763"/>
    </source>
</evidence>
<dbReference type="GO" id="GO:0008270">
    <property type="term" value="F:zinc ion binding"/>
    <property type="evidence" value="ECO:0007669"/>
    <property type="project" value="UniProtKB-UniRule"/>
</dbReference>
<evidence type="ECO:0000256" key="13">
    <source>
        <dbReference type="ARBA" id="ARBA00023295"/>
    </source>
</evidence>
<dbReference type="GO" id="GO:0140078">
    <property type="term" value="F:class I DNA-(apurinic or apyrimidinic site) endonuclease activity"/>
    <property type="evidence" value="ECO:0007669"/>
    <property type="project" value="UniProtKB-EC"/>
</dbReference>
<evidence type="ECO:0000256" key="4">
    <source>
        <dbReference type="ARBA" id="ARBA00022723"/>
    </source>
</evidence>
<dbReference type="SMART" id="SM01232">
    <property type="entry name" value="H2TH"/>
    <property type="match status" value="1"/>
</dbReference>
<dbReference type="GO" id="GO:0034039">
    <property type="term" value="F:8-oxo-7,8-dihydroguanine DNA N-glycosylase activity"/>
    <property type="evidence" value="ECO:0007669"/>
    <property type="project" value="TreeGrafter"/>
</dbReference>
<evidence type="ECO:0000259" key="17">
    <source>
        <dbReference type="PROSITE" id="PS51068"/>
    </source>
</evidence>
<dbReference type="EMBL" id="VUNL01000010">
    <property type="protein sequence ID" value="MSV25375.1"/>
    <property type="molecule type" value="Genomic_DNA"/>
</dbReference>
<comment type="caution">
    <text evidence="18">The sequence shown here is derived from an EMBL/GenBank/DDBJ whole genome shotgun (WGS) entry which is preliminary data.</text>
</comment>
<evidence type="ECO:0000259" key="16">
    <source>
        <dbReference type="PROSITE" id="PS51066"/>
    </source>
</evidence>
<keyword evidence="9 15" id="KW-0238">DNA-binding</keyword>
<accession>A0A6I2UYE9</accession>
<dbReference type="EC" id="3.2.2.23" evidence="15"/>
<comment type="caution">
    <text evidence="15">Lacks conserved residue(s) required for the propagation of feature annotation.</text>
</comment>
<dbReference type="RefSeq" id="WP_154621136.1">
    <property type="nucleotide sequence ID" value="NZ_VUNL01000010.1"/>
</dbReference>
<sequence>MPELPETEVIRRYLDRHLRGRRITSVEVRLPRQIKWPDPQSYCGKASGSVIRSVGRRGKYLLIELEHGRELVFHLRMTGRLVLEPEGISHDPYARILFSLDNGTMLVYGDTRTLGRVYALESGERYRIQGLAAMGPEPLSKKFTVTYFRNALYGRHVCIKTFLLDQKKIGGIGNIYADEALFLAGIYPRRQAGSLSAEECRHLHAAINQVIAAGIRDGGTTFRDYRNGEGRRGHHQDFLYVYHREGEPCRRCGTPIVKETVGGRGTHYCPHCQPGPADNNGGRASV</sequence>
<dbReference type="InterPro" id="IPR010663">
    <property type="entry name" value="Znf_FPG/IleRS"/>
</dbReference>
<evidence type="ECO:0000313" key="19">
    <source>
        <dbReference type="Proteomes" id="UP000430222"/>
    </source>
</evidence>
<keyword evidence="4 15" id="KW-0479">Metal-binding</keyword>
<dbReference type="InterPro" id="IPR015887">
    <property type="entry name" value="DNA_glyclase_Znf_dom_DNA_BS"/>
</dbReference>
<feature type="binding site" evidence="15">
    <location>
        <position position="155"/>
    </location>
    <ligand>
        <name>DNA</name>
        <dbReference type="ChEBI" id="CHEBI:16991"/>
    </ligand>
</feature>
<dbReference type="Gene3D" id="1.10.8.50">
    <property type="match status" value="1"/>
</dbReference>
<evidence type="ECO:0000313" key="18">
    <source>
        <dbReference type="EMBL" id="MSV25375.1"/>
    </source>
</evidence>
<gene>
    <name evidence="15 18" type="primary">mutM</name>
    <name evidence="15" type="synonym">fpg</name>
    <name evidence="18" type="ORF">FYJ78_09350</name>
</gene>
<dbReference type="SUPFAM" id="SSF46946">
    <property type="entry name" value="S13-like H2TH domain"/>
    <property type="match status" value="1"/>
</dbReference>
<dbReference type="InterPro" id="IPR035937">
    <property type="entry name" value="FPG_N"/>
</dbReference>
<comment type="catalytic activity">
    <reaction evidence="14 15">
        <text>2'-deoxyribonucleotide-(2'-deoxyribose 5'-phosphate)-2'-deoxyribonucleotide-DNA = a 3'-end 2'-deoxyribonucleotide-(2,3-dehydro-2,3-deoxyribose 5'-phosphate)-DNA + a 5'-end 5'-phospho-2'-deoxyribonucleoside-DNA + H(+)</text>
        <dbReference type="Rhea" id="RHEA:66592"/>
        <dbReference type="Rhea" id="RHEA-COMP:13180"/>
        <dbReference type="Rhea" id="RHEA-COMP:16897"/>
        <dbReference type="Rhea" id="RHEA-COMP:17067"/>
        <dbReference type="ChEBI" id="CHEBI:15378"/>
        <dbReference type="ChEBI" id="CHEBI:136412"/>
        <dbReference type="ChEBI" id="CHEBI:157695"/>
        <dbReference type="ChEBI" id="CHEBI:167181"/>
        <dbReference type="EC" id="4.2.99.18"/>
    </reaction>
</comment>
<evidence type="ECO:0000256" key="12">
    <source>
        <dbReference type="ARBA" id="ARBA00023268"/>
    </source>
</evidence>
<evidence type="ECO:0000256" key="3">
    <source>
        <dbReference type="ARBA" id="ARBA00011245"/>
    </source>
</evidence>
<dbReference type="FunFam" id="1.10.8.50:FF:000003">
    <property type="entry name" value="Formamidopyrimidine-DNA glycosylase"/>
    <property type="match status" value="1"/>
</dbReference>
<keyword evidence="6 15" id="KW-0863">Zinc-finger</keyword>
<reference evidence="18 19" key="1">
    <citation type="submission" date="2019-08" db="EMBL/GenBank/DDBJ databases">
        <title>In-depth cultivation of the pig gut microbiome towards novel bacterial diversity and tailored functional studies.</title>
        <authorList>
            <person name="Wylensek D."/>
            <person name="Hitch T.C.A."/>
            <person name="Clavel T."/>
        </authorList>
    </citation>
    <scope>NUCLEOTIDE SEQUENCE [LARGE SCALE GENOMIC DNA]</scope>
    <source>
        <strain evidence="19">WCA-380-WT-3B3</strain>
    </source>
</reference>
<feature type="active site" description="Proton donor; for delta-elimination activity" evidence="15">
    <location>
        <position position="264"/>
    </location>
</feature>
<evidence type="ECO:0000256" key="15">
    <source>
        <dbReference type="HAMAP-Rule" id="MF_00103"/>
    </source>
</evidence>
<keyword evidence="5 15" id="KW-0227">DNA damage</keyword>
<dbReference type="Gene3D" id="3.20.190.10">
    <property type="entry name" value="MutM-like, N-terminal"/>
    <property type="match status" value="1"/>
</dbReference>
<dbReference type="Pfam" id="PF01149">
    <property type="entry name" value="Fapy_DNA_glyco"/>
    <property type="match status" value="1"/>
</dbReference>
<comment type="subunit">
    <text evidence="3 15">Monomer.</text>
</comment>
<dbReference type="InterPro" id="IPR020629">
    <property type="entry name" value="FPG_Glyclase"/>
</dbReference>
<keyword evidence="11 15" id="KW-0456">Lyase</keyword>
<dbReference type="AlphaFoldDB" id="A0A6I2UYE9"/>
<comment type="function">
    <text evidence="15">Involved in base excision repair of DNA damaged by oxidation or by mutagenic agents. Acts as DNA glycosylase that recognizes and removes damaged bases. Has a preference for oxidized purines, such as 7,8-dihydro-8-oxoguanine (8-oxoG). Has AP (apurinic/apyrimidinic) lyase activity and introduces nicks in the DNA strand. Cleaves the DNA backbone by beta-delta elimination to generate a single-strand break at the site of the removed base with both 3'- and 5'-phosphates.</text>
</comment>
<evidence type="ECO:0000256" key="8">
    <source>
        <dbReference type="ARBA" id="ARBA00022833"/>
    </source>
</evidence>
<evidence type="ECO:0000256" key="6">
    <source>
        <dbReference type="ARBA" id="ARBA00022771"/>
    </source>
</evidence>
<dbReference type="InterPro" id="IPR010979">
    <property type="entry name" value="Ribosomal_uS13-like_H2TH"/>
</dbReference>
<dbReference type="PROSITE" id="PS51068">
    <property type="entry name" value="FPG_CAT"/>
    <property type="match status" value="1"/>
</dbReference>
<dbReference type="HAMAP" id="MF_00103">
    <property type="entry name" value="Fapy_DNA_glycosyl"/>
    <property type="match status" value="1"/>
</dbReference>
<comment type="similarity">
    <text evidence="2 15">Belongs to the FPG family.</text>
</comment>
<evidence type="ECO:0000256" key="9">
    <source>
        <dbReference type="ARBA" id="ARBA00023125"/>
    </source>
</evidence>
<dbReference type="GO" id="GO:0006284">
    <property type="term" value="P:base-excision repair"/>
    <property type="evidence" value="ECO:0007669"/>
    <property type="project" value="InterPro"/>
</dbReference>
<dbReference type="InterPro" id="IPR000214">
    <property type="entry name" value="Znf_DNA_glyclase/AP_lyase"/>
</dbReference>
<comment type="cofactor">
    <cofactor evidence="15">
        <name>Zn(2+)</name>
        <dbReference type="ChEBI" id="CHEBI:29105"/>
    </cofactor>
    <text evidence="15">Binds 1 zinc ion per subunit.</text>
</comment>
<dbReference type="CDD" id="cd08966">
    <property type="entry name" value="EcFpg-like_N"/>
    <property type="match status" value="1"/>
</dbReference>
<dbReference type="EC" id="4.2.99.18" evidence="15"/>
<feature type="active site" description="Proton donor; for beta-elimination activity" evidence="15">
    <location>
        <position position="59"/>
    </location>
</feature>
<dbReference type="GO" id="GO:0003684">
    <property type="term" value="F:damaged DNA binding"/>
    <property type="evidence" value="ECO:0007669"/>
    <property type="project" value="InterPro"/>
</dbReference>
<dbReference type="NCBIfam" id="NF002211">
    <property type="entry name" value="PRK01103.1"/>
    <property type="match status" value="1"/>
</dbReference>